<keyword evidence="1" id="KW-0812">Transmembrane</keyword>
<feature type="transmembrane region" description="Helical" evidence="1">
    <location>
        <begin position="55"/>
        <end position="77"/>
    </location>
</feature>
<dbReference type="RefSeq" id="WP_327605997.1">
    <property type="nucleotide sequence ID" value="NZ_JARZFX010000001.1"/>
</dbReference>
<dbReference type="EMBL" id="JARZFX010000001">
    <property type="protein sequence ID" value="MEC5422434.1"/>
    <property type="molecule type" value="Genomic_DNA"/>
</dbReference>
<comment type="caution">
    <text evidence="3">The sequence shown here is derived from an EMBL/GenBank/DDBJ whole genome shotgun (WGS) entry which is preliminary data.</text>
</comment>
<keyword evidence="1" id="KW-1133">Transmembrane helix</keyword>
<protein>
    <submittedName>
        <fullName evidence="3">CPBP family intramembrane metalloprotease</fullName>
        <ecNumber evidence="3">3.4.-.-</ecNumber>
    </submittedName>
</protein>
<keyword evidence="4" id="KW-1185">Reference proteome</keyword>
<keyword evidence="3" id="KW-0482">Metalloprotease</keyword>
<accession>A0ABU6KDA4</accession>
<dbReference type="EC" id="3.4.-.-" evidence="3"/>
<name>A0ABU6KDA4_9BACI</name>
<keyword evidence="1" id="KW-0472">Membrane</keyword>
<evidence type="ECO:0000313" key="4">
    <source>
        <dbReference type="Proteomes" id="UP001335737"/>
    </source>
</evidence>
<feature type="transmembrane region" description="Helical" evidence="1">
    <location>
        <begin position="144"/>
        <end position="160"/>
    </location>
</feature>
<feature type="domain" description="CAAX prenyl protease 2/Lysostaphin resistance protein A-like" evidence="2">
    <location>
        <begin position="96"/>
        <end position="179"/>
    </location>
</feature>
<keyword evidence="3" id="KW-0645">Protease</keyword>
<keyword evidence="3" id="KW-0378">Hydrolase</keyword>
<gene>
    <name evidence="3" type="ORF">QGM71_02875</name>
</gene>
<dbReference type="GO" id="GO:0008237">
    <property type="term" value="F:metallopeptidase activity"/>
    <property type="evidence" value="ECO:0007669"/>
    <property type="project" value="UniProtKB-KW"/>
</dbReference>
<proteinExistence type="predicted"/>
<evidence type="ECO:0000313" key="3">
    <source>
        <dbReference type="EMBL" id="MEC5422434.1"/>
    </source>
</evidence>
<evidence type="ECO:0000256" key="1">
    <source>
        <dbReference type="SAM" id="Phobius"/>
    </source>
</evidence>
<reference evidence="3 4" key="1">
    <citation type="journal article" date="2024" name="Int. J. Syst. Evol. Microbiol.">
        <title>Virgibacillus tibetensis sp. nov., isolated from salt lake on the Tibetan Plateau of China.</title>
        <authorList>
            <person name="Phurbu D."/>
            <person name="Liu Z.-X."/>
            <person name="Wang R."/>
            <person name="Zheng Y.-Y."/>
            <person name="Liu H.-C."/>
            <person name="Zhou Y.-G."/>
            <person name="Yu Y.-J."/>
            <person name="Li A.-H."/>
        </authorList>
    </citation>
    <scope>NUCLEOTIDE SEQUENCE [LARGE SCALE GENOMIC DNA]</scope>
    <source>
        <strain evidence="3 4">C22-A2</strain>
    </source>
</reference>
<sequence>MKQNELIKLMSDEELKRQLMLSQLIFLLLGIFLSIFFFESMEEWLYYLDWKPAEIILYGVLPGFLIVLIDMILILLVPEKYYDDGGINERIFRNQSIGYIFVISLLVAVSEEILFRGVIQTNFGYIVASILFALVHFRYLKKPFLLVSILFVSFYIGYLFEITENILVTITAHFIVDFLLGLIIRFKK</sequence>
<feature type="transmembrane region" description="Helical" evidence="1">
    <location>
        <begin position="121"/>
        <end position="137"/>
    </location>
</feature>
<dbReference type="InterPro" id="IPR003675">
    <property type="entry name" value="Rce1/LyrA-like_dom"/>
</dbReference>
<feature type="transmembrane region" description="Helical" evidence="1">
    <location>
        <begin position="21"/>
        <end position="40"/>
    </location>
</feature>
<evidence type="ECO:0000259" key="2">
    <source>
        <dbReference type="Pfam" id="PF02517"/>
    </source>
</evidence>
<organism evidence="3 4">
    <name type="scientific">Virgibacillus tibetensis</name>
    <dbReference type="NCBI Taxonomy" id="3042313"/>
    <lineage>
        <taxon>Bacteria</taxon>
        <taxon>Bacillati</taxon>
        <taxon>Bacillota</taxon>
        <taxon>Bacilli</taxon>
        <taxon>Bacillales</taxon>
        <taxon>Bacillaceae</taxon>
        <taxon>Virgibacillus</taxon>
    </lineage>
</organism>
<dbReference type="Proteomes" id="UP001335737">
    <property type="component" value="Unassembled WGS sequence"/>
</dbReference>
<feature type="transmembrane region" description="Helical" evidence="1">
    <location>
        <begin position="166"/>
        <end position="186"/>
    </location>
</feature>
<dbReference type="Pfam" id="PF02517">
    <property type="entry name" value="Rce1-like"/>
    <property type="match status" value="1"/>
</dbReference>
<feature type="transmembrane region" description="Helical" evidence="1">
    <location>
        <begin position="97"/>
        <end position="115"/>
    </location>
</feature>